<feature type="transmembrane region" description="Helical" evidence="1">
    <location>
        <begin position="185"/>
        <end position="203"/>
    </location>
</feature>
<feature type="transmembrane region" description="Helical" evidence="1">
    <location>
        <begin position="7"/>
        <end position="25"/>
    </location>
</feature>
<accession>A0A8H6NFW4</accession>
<organism evidence="2 3">
    <name type="scientific">Colletotrichum plurivorum</name>
    <dbReference type="NCBI Taxonomy" id="2175906"/>
    <lineage>
        <taxon>Eukaryota</taxon>
        <taxon>Fungi</taxon>
        <taxon>Dikarya</taxon>
        <taxon>Ascomycota</taxon>
        <taxon>Pezizomycotina</taxon>
        <taxon>Sordariomycetes</taxon>
        <taxon>Hypocreomycetidae</taxon>
        <taxon>Glomerellales</taxon>
        <taxon>Glomerellaceae</taxon>
        <taxon>Colletotrichum</taxon>
        <taxon>Colletotrichum orchidearum species complex</taxon>
    </lineage>
</organism>
<evidence type="ECO:0000313" key="3">
    <source>
        <dbReference type="Proteomes" id="UP000654918"/>
    </source>
</evidence>
<evidence type="ECO:0000313" key="2">
    <source>
        <dbReference type="EMBL" id="KAF6831348.1"/>
    </source>
</evidence>
<keyword evidence="1" id="KW-0812">Transmembrane</keyword>
<feature type="transmembrane region" description="Helical" evidence="1">
    <location>
        <begin position="112"/>
        <end position="137"/>
    </location>
</feature>
<reference evidence="2" key="1">
    <citation type="journal article" date="2020" name="Phytopathology">
        <title>Genome Sequence Resources of Colletotrichum truncatum, C. plurivorum, C. musicola, and C. sojae: Four Species Pathogenic to Soybean (Glycine max).</title>
        <authorList>
            <person name="Rogerio F."/>
            <person name="Boufleur T.R."/>
            <person name="Ciampi-Guillardi M."/>
            <person name="Sukno S.A."/>
            <person name="Thon M.R."/>
            <person name="Massola Junior N.S."/>
            <person name="Baroncelli R."/>
        </authorList>
    </citation>
    <scope>NUCLEOTIDE SEQUENCE</scope>
    <source>
        <strain evidence="2">LFN00145</strain>
    </source>
</reference>
<dbReference type="Proteomes" id="UP000654918">
    <property type="component" value="Unassembled WGS sequence"/>
</dbReference>
<feature type="transmembrane region" description="Helical" evidence="1">
    <location>
        <begin position="321"/>
        <end position="345"/>
    </location>
</feature>
<feature type="transmembrane region" description="Helical" evidence="1">
    <location>
        <begin position="79"/>
        <end position="100"/>
    </location>
</feature>
<keyword evidence="1" id="KW-0472">Membrane</keyword>
<sequence>MTSTSTSLLALSVLGFVSLWGGMWFNGTLEGLLRVQQTGVFPDGRPMRTKFTGNALVDSAAMLPIAFFDLITDEKTHPAAPWLLFDLCSVLAAVDTWALIESRRRGVRNPFLRHTILFIFLWNSLGAAFVAPIYFYFITQSRHASRDPTIPLNEARAFPPTLVANVIFPFLMFTPGASDHERHGFIALFGLTPVFMFLCIVFFSRPGTSFTAFATPKDETRPNADAPWIIASLCATGVLTAAQHLYTVGACLGDAGHLTWAQVFVPSASKVLSWPKGSQMALVEGAHLFTQLDWLITAVSCVVFTHNLLRSSSKNRQEGLGLTSLAAISLAAIVLGPASAGSFALMAREKRLRSGVQVRNPIKSS</sequence>
<gene>
    <name evidence="2" type="ORF">CPLU01_06767</name>
</gene>
<protein>
    <submittedName>
        <fullName evidence="2">Uncharacterized protein</fullName>
    </submittedName>
</protein>
<proteinExistence type="predicted"/>
<name>A0A8H6NFW4_9PEZI</name>
<keyword evidence="1" id="KW-1133">Transmembrane helix</keyword>
<dbReference type="AlphaFoldDB" id="A0A8H6NFW4"/>
<comment type="caution">
    <text evidence="2">The sequence shown here is derived from an EMBL/GenBank/DDBJ whole genome shotgun (WGS) entry which is preliminary data.</text>
</comment>
<evidence type="ECO:0000256" key="1">
    <source>
        <dbReference type="SAM" id="Phobius"/>
    </source>
</evidence>
<dbReference type="EMBL" id="WIGO01000082">
    <property type="protein sequence ID" value="KAF6831348.1"/>
    <property type="molecule type" value="Genomic_DNA"/>
</dbReference>
<keyword evidence="3" id="KW-1185">Reference proteome</keyword>